<comment type="caution">
    <text evidence="2">The sequence shown here is derived from an EMBL/GenBank/DDBJ whole genome shotgun (WGS) entry which is preliminary data.</text>
</comment>
<organism evidence="2 3">
    <name type="scientific">Kordiimonas lipolytica</name>
    <dbReference type="NCBI Taxonomy" id="1662421"/>
    <lineage>
        <taxon>Bacteria</taxon>
        <taxon>Pseudomonadati</taxon>
        <taxon>Pseudomonadota</taxon>
        <taxon>Alphaproteobacteria</taxon>
        <taxon>Kordiimonadales</taxon>
        <taxon>Kordiimonadaceae</taxon>
        <taxon>Kordiimonas</taxon>
    </lineage>
</organism>
<dbReference type="RefSeq" id="WP_269448966.1">
    <property type="nucleotide sequence ID" value="NZ_JBHSCR010000016.1"/>
</dbReference>
<feature type="domain" description="GapR-like DNA-binding" evidence="1">
    <location>
        <begin position="3"/>
        <end position="38"/>
    </location>
</feature>
<dbReference type="Pfam" id="PF10073">
    <property type="entry name" value="GapR_DNA-bd"/>
    <property type="match status" value="1"/>
</dbReference>
<dbReference type="Proteomes" id="UP001595776">
    <property type="component" value="Unassembled WGS sequence"/>
</dbReference>
<gene>
    <name evidence="2" type="ORF">ACFO5Q_15330</name>
</gene>
<sequence length="56" mass="6157">MLGFDTKVMRKVIAIRKMDQADRQEQEALLDVYLHAIEGGQMPEAAPAAPGEGDDE</sequence>
<evidence type="ECO:0000313" key="2">
    <source>
        <dbReference type="EMBL" id="MFC4349223.1"/>
    </source>
</evidence>
<name>A0ABV8UD94_9PROT</name>
<keyword evidence="3" id="KW-1185">Reference proteome</keyword>
<accession>A0ABV8UD94</accession>
<evidence type="ECO:0000259" key="1">
    <source>
        <dbReference type="Pfam" id="PF10073"/>
    </source>
</evidence>
<dbReference type="EMBL" id="JBHSCR010000016">
    <property type="protein sequence ID" value="MFC4349223.1"/>
    <property type="molecule type" value="Genomic_DNA"/>
</dbReference>
<proteinExistence type="predicted"/>
<evidence type="ECO:0000313" key="3">
    <source>
        <dbReference type="Proteomes" id="UP001595776"/>
    </source>
</evidence>
<protein>
    <submittedName>
        <fullName evidence="2">DUF2312 domain-containing protein</fullName>
    </submittedName>
</protein>
<dbReference type="InterPro" id="IPR046367">
    <property type="entry name" value="GapR-like_DNA-bd"/>
</dbReference>
<reference evidence="3" key="1">
    <citation type="journal article" date="2019" name="Int. J. Syst. Evol. Microbiol.">
        <title>The Global Catalogue of Microorganisms (GCM) 10K type strain sequencing project: providing services to taxonomists for standard genome sequencing and annotation.</title>
        <authorList>
            <consortium name="The Broad Institute Genomics Platform"/>
            <consortium name="The Broad Institute Genome Sequencing Center for Infectious Disease"/>
            <person name="Wu L."/>
            <person name="Ma J."/>
        </authorList>
    </citation>
    <scope>NUCLEOTIDE SEQUENCE [LARGE SCALE GENOMIC DNA]</scope>
    <source>
        <strain evidence="3">CGMCC 1.15304</strain>
    </source>
</reference>